<keyword evidence="3" id="KW-1185">Reference proteome</keyword>
<name>A0A937CUT5_9BURK</name>
<dbReference type="InterPro" id="IPR037284">
    <property type="entry name" value="SUF_FeS_clus_asmbl_SufBD_sf"/>
</dbReference>
<dbReference type="PANTHER" id="PTHR43575">
    <property type="entry name" value="PROTEIN ABCI7, CHLOROPLASTIC"/>
    <property type="match status" value="1"/>
</dbReference>
<dbReference type="EMBL" id="JAEQNE010000007">
    <property type="protein sequence ID" value="MBL0394005.1"/>
    <property type="molecule type" value="Genomic_DNA"/>
</dbReference>
<dbReference type="AlphaFoldDB" id="A0A937CUT5"/>
<protein>
    <submittedName>
        <fullName evidence="2">SufD family Fe-S cluster assembly protein</fullName>
    </submittedName>
</protein>
<reference evidence="2 3" key="1">
    <citation type="journal article" date="2017" name="Int. J. Syst. Evol. Microbiol.">
        <title>Ramlibacter monticola sp. nov., isolated from forest soil.</title>
        <authorList>
            <person name="Chaudhary D.K."/>
            <person name="Kim J."/>
        </authorList>
    </citation>
    <scope>NUCLEOTIDE SEQUENCE [LARGE SCALE GENOMIC DNA]</scope>
    <source>
        <strain evidence="2 3">KACC 19175</strain>
    </source>
</reference>
<dbReference type="GO" id="GO:0016226">
    <property type="term" value="P:iron-sulfur cluster assembly"/>
    <property type="evidence" value="ECO:0007669"/>
    <property type="project" value="InterPro"/>
</dbReference>
<sequence>MDMACDEALLAREHLLTHGWIAPGVESFRHLPPPGVSAWLGGGELADAGDMRGGWTFDSLPGGTSGNLQVRLLDARDARQRQQLLADLAPPADDEAAPFAWAHRALLQRGLRLEIAAGAETTWLHLAHQPSLPVEAPLLVLDVHPGARCVLLEAHAPAAAPGLVQNLQVHVRLGAGASLQHLRIVRPGAGEQRAHQVHLRAERDARYAQFLLAAGCGYHLQRNVFELQGPGAEAQAGAVVLGTDSVLDLQMLAHHAAPRTRSGFEVLALARGAARLVANARTHIAPGCDDAQTRQRLAGIPTGGQPKLVLRPHLEIHHDQVQAAHGATWGAVPEEALFLARQRGLDEVTARALILTGLAQAVLARTMADTALPGHLRVEADLAAAVASHLGAAAPAQEDFHG</sequence>
<evidence type="ECO:0000313" key="3">
    <source>
        <dbReference type="Proteomes" id="UP000599109"/>
    </source>
</evidence>
<organism evidence="2 3">
    <name type="scientific">Ramlibacter monticola</name>
    <dbReference type="NCBI Taxonomy" id="1926872"/>
    <lineage>
        <taxon>Bacteria</taxon>
        <taxon>Pseudomonadati</taxon>
        <taxon>Pseudomonadota</taxon>
        <taxon>Betaproteobacteria</taxon>
        <taxon>Burkholderiales</taxon>
        <taxon>Comamonadaceae</taxon>
        <taxon>Ramlibacter</taxon>
    </lineage>
</organism>
<dbReference type="Proteomes" id="UP000599109">
    <property type="component" value="Unassembled WGS sequence"/>
</dbReference>
<dbReference type="InterPro" id="IPR055346">
    <property type="entry name" value="Fe-S_cluster_assembly_SufBD"/>
</dbReference>
<dbReference type="SUPFAM" id="SSF101960">
    <property type="entry name" value="Stabilizer of iron transporter SufD"/>
    <property type="match status" value="1"/>
</dbReference>
<evidence type="ECO:0000313" key="2">
    <source>
        <dbReference type="EMBL" id="MBL0394005.1"/>
    </source>
</evidence>
<dbReference type="Pfam" id="PF01458">
    <property type="entry name" value="SUFBD_core"/>
    <property type="match status" value="1"/>
</dbReference>
<proteinExistence type="predicted"/>
<feature type="domain" description="SUF system FeS cluster assembly SufBD core" evidence="1">
    <location>
        <begin position="138"/>
        <end position="357"/>
    </location>
</feature>
<dbReference type="InterPro" id="IPR000825">
    <property type="entry name" value="SUF_FeS_clus_asmbl_SufBD_core"/>
</dbReference>
<dbReference type="PANTHER" id="PTHR43575:SF1">
    <property type="entry name" value="PROTEIN ABCI7, CHLOROPLASTIC"/>
    <property type="match status" value="1"/>
</dbReference>
<comment type="caution">
    <text evidence="2">The sequence shown here is derived from an EMBL/GenBank/DDBJ whole genome shotgun (WGS) entry which is preliminary data.</text>
</comment>
<gene>
    <name evidence="2" type="ORF">JJ685_22900</name>
</gene>
<dbReference type="RefSeq" id="WP_201676676.1">
    <property type="nucleotide sequence ID" value="NZ_JAEQNE010000007.1"/>
</dbReference>
<accession>A0A937CUT5</accession>
<evidence type="ECO:0000259" key="1">
    <source>
        <dbReference type="Pfam" id="PF01458"/>
    </source>
</evidence>